<dbReference type="AlphaFoldDB" id="A0A3B0BWF6"/>
<dbReference type="OrthoDB" id="9255971at2"/>
<dbReference type="GO" id="GO:0046677">
    <property type="term" value="P:response to antibiotic"/>
    <property type="evidence" value="ECO:0007669"/>
    <property type="project" value="UniProtKB-KW"/>
</dbReference>
<feature type="transmembrane region" description="Helical" evidence="6">
    <location>
        <begin position="267"/>
        <end position="286"/>
    </location>
</feature>
<keyword evidence="6" id="KW-1003">Cell membrane</keyword>
<keyword evidence="5" id="KW-0046">Antibiotic resistance</keyword>
<dbReference type="PROSITE" id="PS51012">
    <property type="entry name" value="ABC_TM2"/>
    <property type="match status" value="1"/>
</dbReference>
<dbReference type="GO" id="GO:0043190">
    <property type="term" value="C:ATP-binding cassette (ABC) transporter complex"/>
    <property type="evidence" value="ECO:0007669"/>
    <property type="project" value="InterPro"/>
</dbReference>
<evidence type="ECO:0000259" key="7">
    <source>
        <dbReference type="PROSITE" id="PS51012"/>
    </source>
</evidence>
<keyword evidence="9" id="KW-1185">Reference proteome</keyword>
<evidence type="ECO:0000256" key="4">
    <source>
        <dbReference type="ARBA" id="ARBA00023136"/>
    </source>
</evidence>
<feature type="domain" description="ABC transmembrane type-2" evidence="7">
    <location>
        <begin position="61"/>
        <end position="288"/>
    </location>
</feature>
<dbReference type="RefSeq" id="WP_120753016.1">
    <property type="nucleotide sequence ID" value="NZ_RBAM01000001.1"/>
</dbReference>
<feature type="transmembrane region" description="Helical" evidence="6">
    <location>
        <begin position="63"/>
        <end position="82"/>
    </location>
</feature>
<protein>
    <recommendedName>
        <fullName evidence="6">Transport permease protein</fullName>
    </recommendedName>
</protein>
<keyword evidence="3 6" id="KW-1133">Transmembrane helix</keyword>
<evidence type="ECO:0000256" key="6">
    <source>
        <dbReference type="RuleBase" id="RU361157"/>
    </source>
</evidence>
<reference evidence="8 9" key="1">
    <citation type="journal article" date="2015" name="Antonie Van Leeuwenhoek">
        <title>Streptomyces klenkii sp. nov., isolated from deep marine sediment.</title>
        <authorList>
            <person name="Veyisoglu A."/>
            <person name="Sahin N."/>
        </authorList>
    </citation>
    <scope>NUCLEOTIDE SEQUENCE [LARGE SCALE GENOMIC DNA]</scope>
    <source>
        <strain evidence="8 9">KCTC 29202</strain>
    </source>
</reference>
<keyword evidence="6" id="KW-0813">Transport</keyword>
<dbReference type="InterPro" id="IPR051784">
    <property type="entry name" value="Nod_factor_ABC_transporter"/>
</dbReference>
<evidence type="ECO:0000256" key="1">
    <source>
        <dbReference type="ARBA" id="ARBA00004141"/>
    </source>
</evidence>
<evidence type="ECO:0000256" key="3">
    <source>
        <dbReference type="ARBA" id="ARBA00022989"/>
    </source>
</evidence>
<comment type="similarity">
    <text evidence="6">Belongs to the ABC-2 integral membrane protein family.</text>
</comment>
<organism evidence="8 9">
    <name type="scientific">Streptomyces klenkii</name>
    <dbReference type="NCBI Taxonomy" id="1420899"/>
    <lineage>
        <taxon>Bacteria</taxon>
        <taxon>Bacillati</taxon>
        <taxon>Actinomycetota</taxon>
        <taxon>Actinomycetes</taxon>
        <taxon>Kitasatosporales</taxon>
        <taxon>Streptomycetaceae</taxon>
        <taxon>Streptomyces</taxon>
    </lineage>
</organism>
<dbReference type="InterPro" id="IPR000412">
    <property type="entry name" value="ABC_2_transport"/>
</dbReference>
<dbReference type="Proteomes" id="UP000270343">
    <property type="component" value="Unassembled WGS sequence"/>
</dbReference>
<keyword evidence="4 6" id="KW-0472">Membrane</keyword>
<comment type="caution">
    <text evidence="8">The sequence shown here is derived from an EMBL/GenBank/DDBJ whole genome shotgun (WGS) entry which is preliminary data.</text>
</comment>
<sequence length="290" mass="30764">MSAVPAAPRPASAERDSDSLTEQRYGLLLHPPRAHNALRVVPARVVAMCVVELRKLRHDRAELYTRAVQPALWLLIFGQTFSRIKAIPTGNVPYVDFLAPGIIAQSAMFIAIFYGIMIIWERDSGVLTKLLVTPTPRAALVTGKAFAAGVKAVIQGAVVVVIAALLGVALTWNPLRLLAAAVIVVLGSAFFSCLSMTIAGIVLTRDRLMGIGQAITMPLFFASNALYPVAVMPGWLQVISKGNPLSYEVDALRGLLIGTPAHLATDFGVLVLAALAGITAAAALLGRLAR</sequence>
<evidence type="ECO:0000256" key="5">
    <source>
        <dbReference type="ARBA" id="ARBA00023251"/>
    </source>
</evidence>
<dbReference type="PRINTS" id="PR00164">
    <property type="entry name" value="ABC2TRNSPORT"/>
</dbReference>
<feature type="transmembrane region" description="Helical" evidence="6">
    <location>
        <begin position="178"/>
        <end position="203"/>
    </location>
</feature>
<evidence type="ECO:0000256" key="2">
    <source>
        <dbReference type="ARBA" id="ARBA00022692"/>
    </source>
</evidence>
<feature type="transmembrane region" description="Helical" evidence="6">
    <location>
        <begin position="152"/>
        <end position="172"/>
    </location>
</feature>
<dbReference type="PIRSF" id="PIRSF006648">
    <property type="entry name" value="DrrB"/>
    <property type="match status" value="1"/>
</dbReference>
<accession>A0A3B0BWF6</accession>
<dbReference type="PANTHER" id="PTHR43229:SF2">
    <property type="entry name" value="NODULATION PROTEIN J"/>
    <property type="match status" value="1"/>
</dbReference>
<dbReference type="GO" id="GO:0140359">
    <property type="term" value="F:ABC-type transporter activity"/>
    <property type="evidence" value="ECO:0007669"/>
    <property type="project" value="InterPro"/>
</dbReference>
<dbReference type="Pfam" id="PF01061">
    <property type="entry name" value="ABC2_membrane"/>
    <property type="match status" value="1"/>
</dbReference>
<evidence type="ECO:0000313" key="8">
    <source>
        <dbReference type="EMBL" id="RKN77402.1"/>
    </source>
</evidence>
<gene>
    <name evidence="8" type="ORF">D7231_01300</name>
</gene>
<evidence type="ECO:0000313" key="9">
    <source>
        <dbReference type="Proteomes" id="UP000270343"/>
    </source>
</evidence>
<comment type="subcellular location">
    <subcellularLocation>
        <location evidence="6">Cell membrane</location>
        <topology evidence="6">Multi-pass membrane protein</topology>
    </subcellularLocation>
    <subcellularLocation>
        <location evidence="1">Membrane</location>
        <topology evidence="1">Multi-pass membrane protein</topology>
    </subcellularLocation>
</comment>
<name>A0A3B0BWF6_9ACTN</name>
<feature type="transmembrane region" description="Helical" evidence="6">
    <location>
        <begin position="215"/>
        <end position="236"/>
    </location>
</feature>
<dbReference type="EMBL" id="RBAM01000001">
    <property type="protein sequence ID" value="RKN77402.1"/>
    <property type="molecule type" value="Genomic_DNA"/>
</dbReference>
<dbReference type="PANTHER" id="PTHR43229">
    <property type="entry name" value="NODULATION PROTEIN J"/>
    <property type="match status" value="1"/>
</dbReference>
<dbReference type="InterPro" id="IPR013525">
    <property type="entry name" value="ABC2_TM"/>
</dbReference>
<keyword evidence="2 6" id="KW-0812">Transmembrane</keyword>
<dbReference type="InterPro" id="IPR047817">
    <property type="entry name" value="ABC2_TM_bact-type"/>
</dbReference>
<feature type="transmembrane region" description="Helical" evidence="6">
    <location>
        <begin position="102"/>
        <end position="120"/>
    </location>
</feature>
<proteinExistence type="inferred from homology"/>